<evidence type="ECO:0000256" key="3">
    <source>
        <dbReference type="ARBA" id="ARBA00022840"/>
    </source>
</evidence>
<evidence type="ECO:0000256" key="4">
    <source>
        <dbReference type="SAM" id="MobiDB-lite"/>
    </source>
</evidence>
<feature type="compositionally biased region" description="Basic and acidic residues" evidence="4">
    <location>
        <begin position="1457"/>
        <end position="1471"/>
    </location>
</feature>
<protein>
    <recommendedName>
        <fullName evidence="6">Helicase C-terminal domain-containing protein</fullName>
    </recommendedName>
</protein>
<feature type="region of interest" description="Disordered" evidence="4">
    <location>
        <begin position="1427"/>
        <end position="1481"/>
    </location>
</feature>
<dbReference type="InterPro" id="IPR014001">
    <property type="entry name" value="Helicase_ATP-bd"/>
</dbReference>
<feature type="region of interest" description="Disordered" evidence="4">
    <location>
        <begin position="1044"/>
        <end position="1096"/>
    </location>
</feature>
<dbReference type="STRING" id="181874.A0A409YCI8"/>
<dbReference type="InterPro" id="IPR038718">
    <property type="entry name" value="SNF2-like_sf"/>
</dbReference>
<dbReference type="Pfam" id="PF00271">
    <property type="entry name" value="Helicase_C"/>
    <property type="match status" value="1"/>
</dbReference>
<evidence type="ECO:0000259" key="6">
    <source>
        <dbReference type="PROSITE" id="PS51194"/>
    </source>
</evidence>
<keyword evidence="2" id="KW-0378">Hydrolase</keyword>
<organism evidence="7 8">
    <name type="scientific">Panaeolus cyanescens</name>
    <dbReference type="NCBI Taxonomy" id="181874"/>
    <lineage>
        <taxon>Eukaryota</taxon>
        <taxon>Fungi</taxon>
        <taxon>Dikarya</taxon>
        <taxon>Basidiomycota</taxon>
        <taxon>Agaricomycotina</taxon>
        <taxon>Agaricomycetes</taxon>
        <taxon>Agaricomycetidae</taxon>
        <taxon>Agaricales</taxon>
        <taxon>Agaricineae</taxon>
        <taxon>Galeropsidaceae</taxon>
        <taxon>Panaeolus</taxon>
    </lineage>
</organism>
<feature type="compositionally biased region" description="Basic and acidic residues" evidence="4">
    <location>
        <begin position="1083"/>
        <end position="1092"/>
    </location>
</feature>
<sequence>MPSIAISTLLLYILTQRWGDEHYLLSPLYDDPECQNALAIIRPSTLESDPVPEGLSASDSRTLARFIDVVINIADNKRILLLKQAPGEPDFSEALHIWKSYYRRKLGARVIKLVEDVLQEHGAHPMQVILETPRDTWPCVSTLVRRNVEIGAAVFGPNAMLGSQQLQTGLTEQVRVLITLQHARLKKMGDRAWERLFGPKGGKGSGIWPGLLRTFNQLESAETFSSDLLNDTMAVVRNHRNLKAIKMYPTTRKRYLEFEAQVKGLLEQLGCDTAIFDADEEEYCNLEKASLSVEDERKNREKGAELAGRVLFKGKPGHLADEDDVREAFRTLVGYFEERSQDNTAPLLDDIKSLPQTRQLAELILQGDRGVDKYRGHSQYNMEFLLGRSDGKTKGEEQLFNRFIATRPEVNAWKGAYKGHHMFNSGSRAAIDDSFDLVPLKPKWHQDVFLCSAVELFWVEKGEKSKRFLLADDVGLGKTFEVISLLAFILKVYKSEEVGGLGRPPIVSQEGHQYFAGLDRIPNRPHLLIVPNAVIAQWTTEIYRFLKKGTFDLFFPPSNPAGAEVFFMDPTCDWKRSTRPMHERIVVLTHSQIANFASANFSTHKSLGGTPFDEGRKALKTSKCKEFWEIRWALVAIDESHQFRVPTNKGAIGVMEVVNRSDANCLISGTPLQTSHRDLFVAGRHMMVDKLLGEGGRLFELQGNNAICKAKGKDNAQKAGGKWDSDNAHSSFEEEAKLELIRSIQKEFGPRIIRRTLDSLDNDGKPISPMIHSTYLSYYASLSPTAYKRYEEAALADSESHTLQHDNSSFYIHARKAIDAPLLPGAKPDDFPVFKTEAEFDNYDGAKLKHLVKLVSHILADDRADLPYLGPDKENMVYPELPPVLDGEERPRTVNVLVYSQFCMTMKTILSAFSVKGIYPFCIDGAMTAAQRNKEIDAWQNNADPQRRVLIFTSVGSTGCNFQKASVIIHFSQNWSGNQDKQIDGRVKRLGQTRVVIIIHMLLLGTIDIIMSRMANAKTGLLSGALERSTEDLMKVLKNADLVDDDEVEESSDHSQKPAPMKRRIPKDSSAMEPKAKRSRKSQRMEKAKQEEVPQVSMDLNQNVLEANALALEDNEKGQRVDREANELCGEVVDEVIVTEKDYHKHEMGQKVEEGQIREQEVENQEIWHDWMHPFDRVPDNIPQWEVWTDLQQASQMPDSFLDVDLAQGKSSRPSQKPDPSPDLDLGLDTDFAGYKPDDTVGWFAPEYLPDSTSTSSTSCITPSSLILTSHGDDLGVNPPRHSHEKNATSPPNSQVDMDKVSEASDTILSTLSQLSATHLEAPDRPIKPVPTKRKLPSASNNDTSMMDSGKESSFLQRLTSDLRSVLILTQNMSTTTTTAITDAIPSTVPKLDPSGVNWQTFMLRFMDAIQGKGYWGHFNGTEMCSLPTGPPAKSEEADTSSPSGTTIPSSTPSTTEEDKKAMDKWDRDEAIAQSLLTQPL</sequence>
<feature type="compositionally biased region" description="Polar residues" evidence="4">
    <location>
        <begin position="1338"/>
        <end position="1349"/>
    </location>
</feature>
<dbReference type="InterPro" id="IPR001650">
    <property type="entry name" value="Helicase_C-like"/>
</dbReference>
<keyword evidence="8" id="KW-1185">Reference proteome</keyword>
<feature type="region of interest" description="Disordered" evidence="4">
    <location>
        <begin position="1207"/>
        <end position="1228"/>
    </location>
</feature>
<feature type="signal peptide" evidence="5">
    <location>
        <begin position="1"/>
        <end position="19"/>
    </location>
</feature>
<gene>
    <name evidence="7" type="ORF">CVT24_000951</name>
</gene>
<evidence type="ECO:0000313" key="8">
    <source>
        <dbReference type="Proteomes" id="UP000284842"/>
    </source>
</evidence>
<dbReference type="PROSITE" id="PS51194">
    <property type="entry name" value="HELICASE_CTER"/>
    <property type="match status" value="1"/>
</dbReference>
<dbReference type="InParanoid" id="A0A409YCI8"/>
<evidence type="ECO:0000256" key="5">
    <source>
        <dbReference type="SAM" id="SignalP"/>
    </source>
</evidence>
<dbReference type="PANTHER" id="PTHR10799">
    <property type="entry name" value="SNF2/RAD54 HELICASE FAMILY"/>
    <property type="match status" value="1"/>
</dbReference>
<dbReference type="SMART" id="SM00490">
    <property type="entry name" value="HELICc"/>
    <property type="match status" value="1"/>
</dbReference>
<keyword evidence="3" id="KW-0067">ATP-binding</keyword>
<dbReference type="Proteomes" id="UP000284842">
    <property type="component" value="Unassembled WGS sequence"/>
</dbReference>
<dbReference type="Pfam" id="PF00176">
    <property type="entry name" value="SNF2-rel_dom"/>
    <property type="match status" value="1"/>
</dbReference>
<accession>A0A409YCI8</accession>
<evidence type="ECO:0000256" key="2">
    <source>
        <dbReference type="ARBA" id="ARBA00022801"/>
    </source>
</evidence>
<feature type="region of interest" description="Disordered" evidence="4">
    <location>
        <begin position="1323"/>
        <end position="1349"/>
    </location>
</feature>
<dbReference type="OrthoDB" id="3270319at2759"/>
<evidence type="ECO:0000256" key="1">
    <source>
        <dbReference type="ARBA" id="ARBA00022741"/>
    </source>
</evidence>
<keyword evidence="1" id="KW-0547">Nucleotide-binding</keyword>
<evidence type="ECO:0000313" key="7">
    <source>
        <dbReference type="EMBL" id="PPR00727.1"/>
    </source>
</evidence>
<proteinExistence type="predicted"/>
<dbReference type="InterPro" id="IPR000330">
    <property type="entry name" value="SNF2_N"/>
</dbReference>
<feature type="region of interest" description="Disordered" evidence="4">
    <location>
        <begin position="1271"/>
        <end position="1299"/>
    </location>
</feature>
<dbReference type="SUPFAM" id="SSF52540">
    <property type="entry name" value="P-loop containing nucleoside triphosphate hydrolases"/>
    <property type="match status" value="2"/>
</dbReference>
<dbReference type="InterPro" id="IPR049730">
    <property type="entry name" value="SNF2/RAD54-like_C"/>
</dbReference>
<dbReference type="CDD" id="cd18793">
    <property type="entry name" value="SF2_C_SNF"/>
    <property type="match status" value="1"/>
</dbReference>
<name>A0A409YCI8_9AGAR</name>
<feature type="chain" id="PRO_5019346861" description="Helicase C-terminal domain-containing protein" evidence="5">
    <location>
        <begin position="20"/>
        <end position="1481"/>
    </location>
</feature>
<keyword evidence="5" id="KW-0732">Signal</keyword>
<comment type="caution">
    <text evidence="7">The sequence shown here is derived from an EMBL/GenBank/DDBJ whole genome shotgun (WGS) entry which is preliminary data.</text>
</comment>
<dbReference type="GO" id="GO:0016787">
    <property type="term" value="F:hydrolase activity"/>
    <property type="evidence" value="ECO:0007669"/>
    <property type="project" value="UniProtKB-KW"/>
</dbReference>
<dbReference type="EMBL" id="NHTK01001296">
    <property type="protein sequence ID" value="PPR00727.1"/>
    <property type="molecule type" value="Genomic_DNA"/>
</dbReference>
<dbReference type="InterPro" id="IPR027417">
    <property type="entry name" value="P-loop_NTPase"/>
</dbReference>
<dbReference type="SMART" id="SM00487">
    <property type="entry name" value="DEXDc"/>
    <property type="match status" value="1"/>
</dbReference>
<dbReference type="Gene3D" id="3.40.50.300">
    <property type="entry name" value="P-loop containing nucleotide triphosphate hydrolases"/>
    <property type="match status" value="1"/>
</dbReference>
<reference evidence="7 8" key="1">
    <citation type="journal article" date="2018" name="Evol. Lett.">
        <title>Horizontal gene cluster transfer increased hallucinogenic mushroom diversity.</title>
        <authorList>
            <person name="Reynolds H.T."/>
            <person name="Vijayakumar V."/>
            <person name="Gluck-Thaler E."/>
            <person name="Korotkin H.B."/>
            <person name="Matheny P.B."/>
            <person name="Slot J.C."/>
        </authorList>
    </citation>
    <scope>NUCLEOTIDE SEQUENCE [LARGE SCALE GENOMIC DNA]</scope>
    <source>
        <strain evidence="7 8">2629</strain>
    </source>
</reference>
<feature type="domain" description="Helicase C-terminal" evidence="6">
    <location>
        <begin position="880"/>
        <end position="1034"/>
    </location>
</feature>
<feature type="compositionally biased region" description="Low complexity" evidence="4">
    <location>
        <begin position="1440"/>
        <end position="1455"/>
    </location>
</feature>
<dbReference type="GO" id="GO:0005524">
    <property type="term" value="F:ATP binding"/>
    <property type="evidence" value="ECO:0007669"/>
    <property type="project" value="InterPro"/>
</dbReference>
<dbReference type="Gene3D" id="3.40.50.10810">
    <property type="entry name" value="Tandem AAA-ATPase domain"/>
    <property type="match status" value="1"/>
</dbReference>